<dbReference type="GO" id="GO:0016787">
    <property type="term" value="F:hydrolase activity"/>
    <property type="evidence" value="ECO:0007669"/>
    <property type="project" value="UniProtKB-KW"/>
</dbReference>
<dbReference type="PANTHER" id="PTHR42776:SF27">
    <property type="entry name" value="DIPEPTIDYL PEPTIDASE FAMILY MEMBER 6"/>
    <property type="match status" value="1"/>
</dbReference>
<dbReference type="InterPro" id="IPR029058">
    <property type="entry name" value="AB_hydrolase_fold"/>
</dbReference>
<dbReference type="EC" id="3.4.-.-" evidence="5"/>
<dbReference type="RefSeq" id="WP_317487691.1">
    <property type="nucleotide sequence ID" value="NZ_CP136051.1"/>
</dbReference>
<sequence>MKKYFLLSLLVTSGLALHSQSLKNPSFEEVLSLQSAGSPHISPDGKNVAFTVNSTDWEENRFDTEIWLSKNGGTPFQLTNNTKSSSTSPKWSPDGQWIAFLSDKTGKTQIQVIRLEGGESVQLTDTKGSISNFEWAPDGKQIAFTQAEDKEKAEKARKEKFGGFEVEDAEYKLNRLWLTTFDPEKLFKQELPKDKKDTTKKDETTKILLDSVNYTVTNFLWSPDGTKIAFNHQPDPFITSFIKSDISILDVATKKVTPLVKNKSSDGLEAWSPDGQWILYSSFLSDTTSNFYKNEQLFRIKLDGSANTQLAKSFDENLGSLVWNPQGIFGIAYQKTVRRIFFVDPDNGKFKPIFTSPARIYGMSFTGDGEVVAFSGAEDNSLTEIYTSPIKAVAQKKLTNFTGQLSDWATADSEVVSWKSKDGATIEGILSKPKDYDPKKKYPLLVIIHGGPTGISTPSPVASYVYPLNQWVNKGALILQPNYRGSAGYGEAFRSLNVENLGVGDAWDVLSGVESLEKKGIVDSNKIGCMGWSQGGYISAFLTTNSDKFKAISVGAGISNWVTYYVNTDIHPFTRQYLKATPWADMGIYLKTSPMTHINNAKTPTLIQHGEFDKRVPIPNAYELYQGLQDVGVTTKLVVYKGFGHGITKPKERLAAVWHNWQWFGKYIWGEEIEVPEE</sequence>
<dbReference type="Proteomes" id="UP001302349">
    <property type="component" value="Chromosome"/>
</dbReference>
<evidence type="ECO:0000256" key="1">
    <source>
        <dbReference type="ARBA" id="ARBA00022801"/>
    </source>
</evidence>
<feature type="signal peptide" evidence="3">
    <location>
        <begin position="1"/>
        <end position="18"/>
    </location>
</feature>
<dbReference type="InterPro" id="IPR011659">
    <property type="entry name" value="WD40"/>
</dbReference>
<dbReference type="EMBL" id="CP136051">
    <property type="protein sequence ID" value="WOK04893.1"/>
    <property type="molecule type" value="Genomic_DNA"/>
</dbReference>
<dbReference type="SUPFAM" id="SSF53474">
    <property type="entry name" value="alpha/beta-Hydrolases"/>
    <property type="match status" value="1"/>
</dbReference>
<evidence type="ECO:0000259" key="4">
    <source>
        <dbReference type="Pfam" id="PF00326"/>
    </source>
</evidence>
<reference evidence="5 6" key="1">
    <citation type="journal article" date="2023" name="Microbiol. Resour. Announc.">
        <title>Complete Genome Sequence of Imperialibacter roseus strain P4T.</title>
        <authorList>
            <person name="Tizabi D.R."/>
            <person name="Bachvaroff T."/>
            <person name="Hill R.T."/>
        </authorList>
    </citation>
    <scope>NUCLEOTIDE SEQUENCE [LARGE SCALE GENOMIC DNA]</scope>
    <source>
        <strain evidence="5 6">P4T</strain>
    </source>
</reference>
<keyword evidence="3" id="KW-0732">Signal</keyword>
<dbReference type="Pfam" id="PF00326">
    <property type="entry name" value="Peptidase_S9"/>
    <property type="match status" value="1"/>
</dbReference>
<name>A0ABZ0IIM6_9BACT</name>
<dbReference type="Gene3D" id="3.40.50.1820">
    <property type="entry name" value="alpha/beta hydrolase"/>
    <property type="match status" value="1"/>
</dbReference>
<feature type="domain" description="Peptidase S9 prolyl oligopeptidase catalytic" evidence="4">
    <location>
        <begin position="470"/>
        <end position="668"/>
    </location>
</feature>
<keyword evidence="2" id="KW-0645">Protease</keyword>
<organism evidence="5 6">
    <name type="scientific">Imperialibacter roseus</name>
    <dbReference type="NCBI Taxonomy" id="1324217"/>
    <lineage>
        <taxon>Bacteria</taxon>
        <taxon>Pseudomonadati</taxon>
        <taxon>Bacteroidota</taxon>
        <taxon>Cytophagia</taxon>
        <taxon>Cytophagales</taxon>
        <taxon>Flammeovirgaceae</taxon>
        <taxon>Imperialibacter</taxon>
    </lineage>
</organism>
<keyword evidence="1 5" id="KW-0378">Hydrolase</keyword>
<evidence type="ECO:0000313" key="6">
    <source>
        <dbReference type="Proteomes" id="UP001302349"/>
    </source>
</evidence>
<dbReference type="Gene3D" id="2.120.10.30">
    <property type="entry name" value="TolB, C-terminal domain"/>
    <property type="match status" value="2"/>
</dbReference>
<dbReference type="SUPFAM" id="SSF82171">
    <property type="entry name" value="DPP6 N-terminal domain-like"/>
    <property type="match status" value="1"/>
</dbReference>
<evidence type="ECO:0000256" key="2">
    <source>
        <dbReference type="ARBA" id="ARBA00022825"/>
    </source>
</evidence>
<evidence type="ECO:0000313" key="5">
    <source>
        <dbReference type="EMBL" id="WOK04893.1"/>
    </source>
</evidence>
<evidence type="ECO:0000256" key="3">
    <source>
        <dbReference type="SAM" id="SignalP"/>
    </source>
</evidence>
<protein>
    <submittedName>
        <fullName evidence="5">S9 family peptidase</fullName>
        <ecNumber evidence="5">3.4.-.-</ecNumber>
    </submittedName>
</protein>
<feature type="chain" id="PRO_5045545072" evidence="3">
    <location>
        <begin position="19"/>
        <end position="678"/>
    </location>
</feature>
<keyword evidence="2" id="KW-0720">Serine protease</keyword>
<dbReference type="InterPro" id="IPR001375">
    <property type="entry name" value="Peptidase_S9_cat"/>
</dbReference>
<accession>A0ABZ0IIM6</accession>
<dbReference type="InterPro" id="IPR011042">
    <property type="entry name" value="6-blade_b-propeller_TolB-like"/>
</dbReference>
<proteinExistence type="predicted"/>
<keyword evidence="6" id="KW-1185">Reference proteome</keyword>
<dbReference type="Pfam" id="PF07676">
    <property type="entry name" value="PD40"/>
    <property type="match status" value="4"/>
</dbReference>
<gene>
    <name evidence="5" type="ORF">RT717_17565</name>
</gene>
<dbReference type="PANTHER" id="PTHR42776">
    <property type="entry name" value="SERINE PEPTIDASE S9 FAMILY MEMBER"/>
    <property type="match status" value="1"/>
</dbReference>